<organism evidence="2 3">
    <name type="scientific">Gordonia alkaliphila</name>
    <dbReference type="NCBI Taxonomy" id="1053547"/>
    <lineage>
        <taxon>Bacteria</taxon>
        <taxon>Bacillati</taxon>
        <taxon>Actinomycetota</taxon>
        <taxon>Actinomycetes</taxon>
        <taxon>Mycobacteriales</taxon>
        <taxon>Gordoniaceae</taxon>
        <taxon>Gordonia</taxon>
    </lineage>
</organism>
<evidence type="ECO:0008006" key="4">
    <source>
        <dbReference type="Google" id="ProtNLM"/>
    </source>
</evidence>
<protein>
    <recommendedName>
        <fullName evidence="4">Lipoprotein</fullName>
    </recommendedName>
</protein>
<evidence type="ECO:0000313" key="3">
    <source>
        <dbReference type="Proteomes" id="UP001500822"/>
    </source>
</evidence>
<proteinExistence type="predicted"/>
<reference evidence="3" key="1">
    <citation type="journal article" date="2019" name="Int. J. Syst. Evol. Microbiol.">
        <title>The Global Catalogue of Microorganisms (GCM) 10K type strain sequencing project: providing services to taxonomists for standard genome sequencing and annotation.</title>
        <authorList>
            <consortium name="The Broad Institute Genomics Platform"/>
            <consortium name="The Broad Institute Genome Sequencing Center for Infectious Disease"/>
            <person name="Wu L."/>
            <person name="Ma J."/>
        </authorList>
    </citation>
    <scope>NUCLEOTIDE SEQUENCE [LARGE SCALE GENOMIC DNA]</scope>
    <source>
        <strain evidence="3">JCM 18077</strain>
    </source>
</reference>
<keyword evidence="3" id="KW-1185">Reference proteome</keyword>
<dbReference type="Proteomes" id="UP001500822">
    <property type="component" value="Unassembled WGS sequence"/>
</dbReference>
<feature type="signal peptide" evidence="1">
    <location>
        <begin position="1"/>
        <end position="19"/>
    </location>
</feature>
<name>A0ABP8YU60_9ACTN</name>
<accession>A0ABP8YU60</accession>
<keyword evidence="1" id="KW-0732">Signal</keyword>
<evidence type="ECO:0000313" key="2">
    <source>
        <dbReference type="EMBL" id="GAA4739741.1"/>
    </source>
</evidence>
<evidence type="ECO:0000256" key="1">
    <source>
        <dbReference type="SAM" id="SignalP"/>
    </source>
</evidence>
<comment type="caution">
    <text evidence="2">The sequence shown here is derived from an EMBL/GenBank/DDBJ whole genome shotgun (WGS) entry which is preliminary data.</text>
</comment>
<sequence length="270" mass="28813">MLVWLIVVAGLVTGCTLNAGTEFAAEYEKYLATRDDVADYDVRGYNNLPGQGNADTRVDLRDGLTDDQIATAISEIARYRTDQKVNHHSLSVFVTTPNGSGAPARVSVFVRTGDEPVQDTDPAALRERVQLVRAYAATDPGLIEMWASAGDLDARTSGDPYASADALVAYAQTRPPTVRRLSARSGHVGSLGVVSLDADGSVQALRPMRLILAALPPDVTPRRWRATSQEPVDAPQFELDLPAGTDPAVLAAVEQRAAALGVPLRAIIAR</sequence>
<feature type="chain" id="PRO_5046297007" description="Lipoprotein" evidence="1">
    <location>
        <begin position="20"/>
        <end position="270"/>
    </location>
</feature>
<gene>
    <name evidence="2" type="ORF">GCM10023217_04490</name>
</gene>
<dbReference type="EMBL" id="BAABIE010000002">
    <property type="protein sequence ID" value="GAA4739741.1"/>
    <property type="molecule type" value="Genomic_DNA"/>
</dbReference>